<evidence type="ECO:0000259" key="8">
    <source>
        <dbReference type="PROSITE" id="PS51657"/>
    </source>
</evidence>
<keyword evidence="4" id="KW-0378">Hydrolase</keyword>
<feature type="compositionally biased region" description="Low complexity" evidence="6">
    <location>
        <begin position="125"/>
        <end position="149"/>
    </location>
</feature>
<feature type="region of interest" description="Disordered" evidence="6">
    <location>
        <begin position="1455"/>
        <end position="1491"/>
    </location>
</feature>
<sequence>MSDRVSPSGYPPSSDPKKTPLPKQLAKGSAQFPSGTYKNPTSLISGPTANRLIKTEQERAQGPSAKFSNLTAEGKAALKGKGKVDVNKPRQPSNKELAAIFRSTGHVLDYTSKLPVAKPTSRKGSPTSVSPRSSSASSCSYHSSLSSGPAFPPPKVYTSFTDLAEAAKHNVVSPPKSPPKQPEDGQKKLFRFGTISMSEAAKVPTPQRSQASTSGTKPEVKTAVRPSNTNSGTKPVQANVGNSGVQAAKHSGVTPAVNTNPKHRNWGEIRRRSDIPVPNKNEINLKAVKSVVDIRKQKIFPSELSLGMQERLCVLLDNLNHNANDIAVSYVKSRIAGDSLKAMHHLFLIGNKGKIHFFNPVGYYVGQVVVNEPVWFYGRVAGSNKNMYLSLGDSKTSKCFLKSRFPTLAEFVSNDWAKGKSSLKNVTVFDPVKNRNFRGDRGFCWLPLYTSSDIPVSQYPTGGLVRLFTLYDKFGPVPIVKSGKYYHYDPKGKKHIKFPNVWVGAEPQTESSVITTWEDCESDPLLRTAVDSVLKRTVLKETSNFQNNIDSLFDKALTHSLNSARTEKLSVSQHLTAEEFELLKSYFGLPYLGNGTAPRTPHSLLNAMRECFNKLYHKAFRGVSVSDIGGNLSAAVFSDCSNTHVCLPLLDMKDAARQTRSAIALFNSVEHKMEDANMVAKRLQTLNNITFCHNSVPNCSVRSTAVIMVDVYDLSVSSLVKAMEKKGSLIARCCFMFPPELINRDGVVVHPATNVVVTRNGRVLTYSIANTSDSYTHNLDNVLSFLTTSSLRSESGLVYSVELLNQNGPYMDFQVALSTNSNIKAGIRTFDAWLKNKSEVTVQRLLDDNHVTNLKLVMDRDFVRRVLSYSANVCNSLDDRTYEYVLSNIRSQTTMMIVGSKIVHNKVDISNDVIVELPGTFLKEAVKRRRRAIEQTKRANAGFFSKLLGSVLSIPRKLISGLISFIRKLLPKKLKVKFDELLDEPALIVDCADVISTETSNQTGSRQLKNEVLVDVLNAVKELTLLSAPQPEIEEEEEIMAEEDEVPTPTSRKQVRGEIQEKPKKKGALKGGGGNWYDFILPKRASKKTGSSILAEIWRIIRKLDLACRNSRNSRMMCAIIELFKIIFRALKMVATPLLFNPKNFFTSGKKKESPLKQGASAVKNLFGGFLESLVRFIDLSFFGRLFNVFVDTQNCVVENITDWKNDMADNIISGLKTRIACGLKYMGLKPPKGWLNESSAAKLILCKVLGELKGLPLFPLATAALMTLLASKTVREKLLGFSNRAICFIESIKVKRPIFICSIILGAVMKNLSRLSFLMMPVEECREVCIGMMFSNILNCAYNTYREPTVLNKVEVLSNFLLLQRNMDIMSSVFALQKRVVDEPTAKDVADVDPKLSSFDINSDVEEVINNFRLNIKDLKNAKLEKKPVKFEVGESSGSKKAETVKPKVATVVKRGKESSKRSAGDSGVVFDDERISETEADVTPKEKEKKPECVVKVSKACNTEEPAAQTKPTRIPDPSYIKLDEERNAVFSEENLQATVDEVLSGAEEEKVGDTRVKADVSQLSEAEIDLLVENFNSEILGIEDKGKEKMMAKSESISEADSEGSESDNETVFVEEPICETDTTSNSSEQPIEEVSREESHLTCSCGIDINVKPFTVPAPLPLIGGDKLNGREAWFYSRNGDPYSYVGGSHNSRGWPNVLNKYIVNTGLNPATFNHCLIQRYAAGAGIPYHKDNEAVYPKNNPILTIHVSGEGMFSIRCYSGSGEVLMREPCWFMMPFGFQVSHQHSVTCATVRVSMTFRSTEVIKSLNPLNHGLALVVRDGDDSFGAEHVKKAVKPSSEGKPLSLRPQTSLLKSSTVKSKSCSMLSLCSDSTGVEISDFEDFLKIEAYKNMKHYVTNSGNVGAVMEAYLYNLHELHKEVSVLHKALNQPEILVGKRREVYSSSIPDLDRVKVCKNPEMLLSDGINSLYGSIAGKELVFSNDKMLRTADEVLYLSPANMSFPLKRCIGIFKMLSILSSADIERGIVGCKFINAVPGAGKTHEIKLLMKSHADNKVSKGLMLVLTSSRNAAESLNDYWESDIRDKRVVVMTVDSFVFSGGKFSAKDVESVMIDECYMSHAGLCILIAAVTNPSSLSFYGDRRQVPFINRNPIFRDTMSMLKTSAGQYTEKLLSFRCPADICYWMSTVDYLKPGGRLYSGKVTTVKDKRPLKSVSILPFSPNQLDFMKNVDRVMTFTQMEKADLISKFHAAGFGDREKATELIGTVAESQGETYARVALVRTKAADDAVFSSFPHRLVALTRHTVSLQFVCLPTKMSKGIGADCKMIEKLESSVAKSFVVQHHV</sequence>
<dbReference type="GO" id="GO:0016556">
    <property type="term" value="P:mRNA modification"/>
    <property type="evidence" value="ECO:0007669"/>
    <property type="project" value="InterPro"/>
</dbReference>
<protein>
    <submittedName>
        <fullName evidence="10">Methyl transferase/helicase</fullName>
    </submittedName>
</protein>
<evidence type="ECO:0000259" key="9">
    <source>
        <dbReference type="PROSITE" id="PS51743"/>
    </source>
</evidence>
<dbReference type="PROSITE" id="PS51471">
    <property type="entry name" value="FE2OG_OXY"/>
    <property type="match status" value="1"/>
</dbReference>
<dbReference type="InterPro" id="IPR027351">
    <property type="entry name" value="(+)RNA_virus_helicase_core_dom"/>
</dbReference>
<feature type="compositionally biased region" description="Polar residues" evidence="6">
    <location>
        <begin position="206"/>
        <end position="216"/>
    </location>
</feature>
<dbReference type="SUPFAM" id="SSF51197">
    <property type="entry name" value="Clavaminate synthase-like"/>
    <property type="match status" value="1"/>
</dbReference>
<organism evidence="10">
    <name type="scientific">Grapevine leafroll-associated virus 5</name>
    <dbReference type="NCBI Taxonomy" id="71032"/>
    <lineage>
        <taxon>Viruses</taxon>
        <taxon>Riboviria</taxon>
        <taxon>Orthornavirae</taxon>
        <taxon>Kitrinoviricota</taxon>
        <taxon>Alsuviricetes</taxon>
        <taxon>Martellivirales</taxon>
        <taxon>Closteroviridae</taxon>
        <taxon>Ampelovirus</taxon>
        <taxon>Ampelovirus tetravitis</taxon>
        <taxon>Grapevine leafroll-associated virus 4</taxon>
    </lineage>
</organism>
<dbReference type="Pfam" id="PF01443">
    <property type="entry name" value="Viral_helicase1"/>
    <property type="match status" value="1"/>
</dbReference>
<feature type="region of interest" description="Disordered" evidence="6">
    <location>
        <begin position="197"/>
        <end position="240"/>
    </location>
</feature>
<dbReference type="PROSITE" id="PS51743">
    <property type="entry name" value="ALPHAVIRUS_MT"/>
    <property type="match status" value="1"/>
</dbReference>
<keyword evidence="10" id="KW-0347">Helicase</keyword>
<feature type="region of interest" description="Disordered" evidence="6">
    <location>
        <begin position="1592"/>
        <end position="1641"/>
    </location>
</feature>
<dbReference type="GO" id="GO:0005524">
    <property type="term" value="F:ATP binding"/>
    <property type="evidence" value="ECO:0007669"/>
    <property type="project" value="UniProtKB-KW"/>
</dbReference>
<feature type="compositionally biased region" description="Polar residues" evidence="6">
    <location>
        <begin position="225"/>
        <end position="240"/>
    </location>
</feature>
<reference evidence="10" key="1">
    <citation type="submission" date="2012-08" db="EMBL/GenBank/DDBJ databases">
        <title>Detection of grapevine and tree fruit viruses by next generation sequencing.</title>
        <authorList>
            <person name="Rott M.E."/>
            <person name="Belton M."/>
            <person name="Saeed H."/>
        </authorList>
    </citation>
    <scope>NUCLEOTIDE SEQUENCE</scope>
    <source>
        <strain evidence="10">GLAV5 1050-02</strain>
    </source>
</reference>
<dbReference type="InterPro" id="IPR005123">
    <property type="entry name" value="Oxoglu/Fe-dep_dioxygenase_dom"/>
</dbReference>
<feature type="region of interest" description="Disordered" evidence="6">
    <location>
        <begin position="111"/>
        <end position="157"/>
    </location>
</feature>
<feature type="domain" description="(+)RNA virus helicase C-terminal" evidence="8">
    <location>
        <begin position="1980"/>
        <end position="2345"/>
    </location>
</feature>
<accession>K4N9A7</accession>
<feature type="compositionally biased region" description="Basic and acidic residues" evidence="6">
    <location>
        <begin position="1473"/>
        <end position="1491"/>
    </location>
</feature>
<evidence type="ECO:0000256" key="3">
    <source>
        <dbReference type="ARBA" id="ARBA00022758"/>
    </source>
</evidence>
<proteinExistence type="predicted"/>
<dbReference type="GO" id="GO:0008174">
    <property type="term" value="F:mRNA methyltransferase activity"/>
    <property type="evidence" value="ECO:0007669"/>
    <property type="project" value="UniProtKB-UniRule"/>
</dbReference>
<keyword evidence="2" id="KW-0547">Nucleotide-binding</keyword>
<dbReference type="GO" id="GO:0016787">
    <property type="term" value="F:hydrolase activity"/>
    <property type="evidence" value="ECO:0007669"/>
    <property type="project" value="UniProtKB-KW"/>
</dbReference>
<dbReference type="PROSITE" id="PS51657">
    <property type="entry name" value="PSRV_HELICASE"/>
    <property type="match status" value="1"/>
</dbReference>
<feature type="domain" description="Alphavirus-like MT" evidence="9">
    <location>
        <begin position="593"/>
        <end position="786"/>
    </location>
</feature>
<feature type="compositionally biased region" description="Polar residues" evidence="6">
    <location>
        <begin position="31"/>
        <end position="48"/>
    </location>
</feature>
<dbReference type="InterPro" id="IPR044861">
    <property type="entry name" value="IPNS-like_FE2OG_OXY"/>
</dbReference>
<keyword evidence="1 10" id="KW-0808">Transferase</keyword>
<keyword evidence="3" id="KW-0688">Ribosomal frameshifting</keyword>
<dbReference type="InterPro" id="IPR027417">
    <property type="entry name" value="P-loop_NTPase"/>
</dbReference>
<dbReference type="Gene3D" id="3.40.50.300">
    <property type="entry name" value="P-loop containing nucleotide triphosphate hydrolases"/>
    <property type="match status" value="2"/>
</dbReference>
<evidence type="ECO:0000256" key="1">
    <source>
        <dbReference type="ARBA" id="ARBA00022679"/>
    </source>
</evidence>
<gene>
    <name evidence="10" type="primary">Orf1a</name>
</gene>
<feature type="region of interest" description="Disordered" evidence="6">
    <location>
        <begin position="1036"/>
        <end position="1069"/>
    </location>
</feature>
<feature type="compositionally biased region" description="Acidic residues" evidence="6">
    <location>
        <begin position="1036"/>
        <end position="1046"/>
    </location>
</feature>
<dbReference type="GO" id="GO:0075523">
    <property type="term" value="P:viral translational frameshifting"/>
    <property type="evidence" value="ECO:0007669"/>
    <property type="project" value="UniProtKB-KW"/>
</dbReference>
<keyword evidence="5" id="KW-0067">ATP-binding</keyword>
<dbReference type="GO" id="GO:0004386">
    <property type="term" value="F:helicase activity"/>
    <property type="evidence" value="ECO:0007669"/>
    <property type="project" value="UniProtKB-KW"/>
</dbReference>
<evidence type="ECO:0000256" key="2">
    <source>
        <dbReference type="ARBA" id="ARBA00022741"/>
    </source>
</evidence>
<dbReference type="Gene3D" id="2.60.120.590">
    <property type="entry name" value="Alpha-ketoglutarate-dependent dioxygenase AlkB-like"/>
    <property type="match status" value="1"/>
</dbReference>
<evidence type="ECO:0000259" key="7">
    <source>
        <dbReference type="PROSITE" id="PS51471"/>
    </source>
</evidence>
<feature type="compositionally biased region" description="Polar residues" evidence="6">
    <location>
        <begin position="1624"/>
        <end position="1633"/>
    </location>
</feature>
<feature type="region of interest" description="Disordered" evidence="6">
    <location>
        <begin position="1"/>
        <end position="95"/>
    </location>
</feature>
<evidence type="ECO:0000256" key="4">
    <source>
        <dbReference type="ARBA" id="ARBA00022801"/>
    </source>
</evidence>
<feature type="domain" description="Fe2OG dioxygenase" evidence="7">
    <location>
        <begin position="1716"/>
        <end position="1806"/>
    </location>
</feature>
<name>K4N9A7_9CLOS</name>
<dbReference type="Pfam" id="PF01660">
    <property type="entry name" value="Vmethyltransf"/>
    <property type="match status" value="1"/>
</dbReference>
<dbReference type="InterPro" id="IPR002588">
    <property type="entry name" value="Alphavirus-like_MT_dom"/>
</dbReference>
<evidence type="ECO:0000256" key="6">
    <source>
        <dbReference type="SAM" id="MobiDB-lite"/>
    </source>
</evidence>
<feature type="compositionally biased region" description="Acidic residues" evidence="6">
    <location>
        <begin position="1601"/>
        <end position="1612"/>
    </location>
</feature>
<evidence type="ECO:0000313" key="10">
    <source>
        <dbReference type="EMBL" id="AFV34748.1"/>
    </source>
</evidence>
<dbReference type="EMBL" id="JX513893">
    <property type="protein sequence ID" value="AFV34748.1"/>
    <property type="molecule type" value="Genomic_RNA"/>
</dbReference>
<dbReference type="Pfam" id="PF03171">
    <property type="entry name" value="2OG-FeII_Oxy"/>
    <property type="match status" value="1"/>
</dbReference>
<evidence type="ECO:0000256" key="5">
    <source>
        <dbReference type="ARBA" id="ARBA00022840"/>
    </source>
</evidence>
<feature type="compositionally biased region" description="Basic and acidic residues" evidence="6">
    <location>
        <begin position="1456"/>
        <end position="1465"/>
    </location>
</feature>
<dbReference type="GO" id="GO:0003723">
    <property type="term" value="F:RNA binding"/>
    <property type="evidence" value="ECO:0007669"/>
    <property type="project" value="InterPro"/>
</dbReference>
<dbReference type="InterPro" id="IPR037151">
    <property type="entry name" value="AlkB-like_sf"/>
</dbReference>
<dbReference type="GO" id="GO:0006396">
    <property type="term" value="P:RNA processing"/>
    <property type="evidence" value="ECO:0007669"/>
    <property type="project" value="InterPro"/>
</dbReference>
<dbReference type="SUPFAM" id="SSF52540">
    <property type="entry name" value="P-loop containing nucleoside triphosphate hydrolases"/>
    <property type="match status" value="1"/>
</dbReference>